<protein>
    <recommendedName>
        <fullName evidence="6">Secreted protein</fullName>
    </recommendedName>
</protein>
<dbReference type="Proteomes" id="UP000060016">
    <property type="component" value="Chromosome"/>
</dbReference>
<evidence type="ECO:0008006" key="6">
    <source>
        <dbReference type="Google" id="ProtNLM"/>
    </source>
</evidence>
<evidence type="ECO:0000313" key="5">
    <source>
        <dbReference type="Proteomes" id="UP000060016"/>
    </source>
</evidence>
<feature type="region of interest" description="Disordered" evidence="1">
    <location>
        <begin position="15"/>
        <end position="73"/>
    </location>
</feature>
<keyword evidence="2" id="KW-0472">Membrane</keyword>
<keyword evidence="3" id="KW-0732">Signal</keyword>
<evidence type="ECO:0000256" key="2">
    <source>
        <dbReference type="SAM" id="Phobius"/>
    </source>
</evidence>
<proteinExistence type="predicted"/>
<feature type="signal peptide" evidence="3">
    <location>
        <begin position="1"/>
        <end position="24"/>
    </location>
</feature>
<feature type="chain" id="PRO_5005468140" description="Secreted protein" evidence="3">
    <location>
        <begin position="25"/>
        <end position="153"/>
    </location>
</feature>
<dbReference type="EMBL" id="CP012342">
    <property type="protein sequence ID" value="AKV59409.1"/>
    <property type="molecule type" value="Genomic_DNA"/>
</dbReference>
<keyword evidence="2" id="KW-0812">Transmembrane</keyword>
<organism evidence="4 5">
    <name type="scientific">Corynebacterium riegelii</name>
    <dbReference type="NCBI Taxonomy" id="156976"/>
    <lineage>
        <taxon>Bacteria</taxon>
        <taxon>Bacillati</taxon>
        <taxon>Actinomycetota</taxon>
        <taxon>Actinomycetes</taxon>
        <taxon>Mycobacteriales</taxon>
        <taxon>Corynebacteriaceae</taxon>
        <taxon>Corynebacterium</taxon>
    </lineage>
</organism>
<keyword evidence="2" id="KW-1133">Transmembrane helix</keyword>
<dbReference type="PATRIC" id="fig|156976.3.peg.2010"/>
<evidence type="ECO:0000256" key="3">
    <source>
        <dbReference type="SAM" id="SignalP"/>
    </source>
</evidence>
<evidence type="ECO:0000313" key="4">
    <source>
        <dbReference type="EMBL" id="AKV59409.1"/>
    </source>
</evidence>
<dbReference type="KEGG" id="crie:AK829_09985"/>
<dbReference type="RefSeq" id="WP_052205694.1">
    <property type="nucleotide sequence ID" value="NZ_CP012342.1"/>
</dbReference>
<feature type="compositionally biased region" description="Basic and acidic residues" evidence="1">
    <location>
        <begin position="42"/>
        <end position="63"/>
    </location>
</feature>
<gene>
    <name evidence="4" type="ORF">AK829_09985</name>
</gene>
<reference evidence="4 5" key="1">
    <citation type="submission" date="2015-08" db="EMBL/GenBank/DDBJ databases">
        <authorList>
            <person name="Babu N.S."/>
            <person name="Beckwith C.J."/>
            <person name="Beseler K.G."/>
            <person name="Brison A."/>
            <person name="Carone J.V."/>
            <person name="Caskin T.P."/>
            <person name="Diamond M."/>
            <person name="Durham M.E."/>
            <person name="Foxe J.M."/>
            <person name="Go M."/>
            <person name="Henderson B.A."/>
            <person name="Jones I.B."/>
            <person name="McGettigan J.A."/>
            <person name="Micheletti S.J."/>
            <person name="Nasrallah M.E."/>
            <person name="Ortiz D."/>
            <person name="Piller C.R."/>
            <person name="Privatt S.R."/>
            <person name="Schneider S.L."/>
            <person name="Sharp S."/>
            <person name="Smith T.C."/>
            <person name="Stanton J.D."/>
            <person name="Ullery H.E."/>
            <person name="Wilson R.J."/>
            <person name="Serrano M.G."/>
            <person name="Buck G."/>
            <person name="Lee V."/>
            <person name="Wang Y."/>
            <person name="Carvalho R."/>
            <person name="Voegtly L."/>
            <person name="Shi R."/>
            <person name="Duckworth R."/>
            <person name="Johnson A."/>
            <person name="Loviza R."/>
            <person name="Walstead R."/>
            <person name="Shah Z."/>
            <person name="Kiflezghi M."/>
            <person name="Wade K."/>
            <person name="Ball S.L."/>
            <person name="Bradley K.W."/>
            <person name="Asai D.J."/>
            <person name="Bowman C.A."/>
            <person name="Russell D.A."/>
            <person name="Pope W.H."/>
            <person name="Jacobs-Sera D."/>
            <person name="Hendrix R.W."/>
            <person name="Hatfull G.F."/>
        </authorList>
    </citation>
    <scope>NUCLEOTIDE SEQUENCE [LARGE SCALE GENOMIC DNA]</scope>
    <source>
        <strain evidence="4 5">PUDD_83A45</strain>
    </source>
</reference>
<feature type="compositionally biased region" description="Low complexity" evidence="1">
    <location>
        <begin position="29"/>
        <end position="41"/>
    </location>
</feature>
<dbReference type="AlphaFoldDB" id="A0A0K1RDB1"/>
<feature type="transmembrane region" description="Helical" evidence="2">
    <location>
        <begin position="123"/>
        <end position="146"/>
    </location>
</feature>
<sequence length="153" mass="15776">MKRITTAAVAAATALSLVATPAFAEDNKGGSSNENQGSSQQQDKEGDKGGSSKDGETKKKSSELSDQDAIDYANKKSDELTGLVKKAAEKDTPEEREKALKPLISSLKSDAAQGWAPGTTADILLGTGITAALLALIAFVVNSGLVPGLQLPF</sequence>
<name>A0A0K1RDB1_9CORY</name>
<keyword evidence="5" id="KW-1185">Reference proteome</keyword>
<evidence type="ECO:0000256" key="1">
    <source>
        <dbReference type="SAM" id="MobiDB-lite"/>
    </source>
</evidence>
<accession>A0A0K1RDB1</accession>